<dbReference type="GO" id="GO:0006121">
    <property type="term" value="P:mitochondrial electron transport, succinate to ubiquinone"/>
    <property type="evidence" value="ECO:0007669"/>
    <property type="project" value="TreeGrafter"/>
</dbReference>
<sequence>MSLWSWNSNLVETLELQNLLINAVQIVGRAMARKESRGAHARDDFKTRRYTILNLRKD</sequence>
<dbReference type="PANTHER" id="PTHR11632">
    <property type="entry name" value="SUCCINATE DEHYDROGENASE 2 FLAVOPROTEIN SUBUNIT"/>
    <property type="match status" value="1"/>
</dbReference>
<name>A0A8S4R035_9NEOP</name>
<dbReference type="InterPro" id="IPR015939">
    <property type="entry name" value="Fum_Rdtase/Succ_DH_flav-like_C"/>
</dbReference>
<dbReference type="GO" id="GO:0005739">
    <property type="term" value="C:mitochondrion"/>
    <property type="evidence" value="ECO:0007669"/>
    <property type="project" value="GOC"/>
</dbReference>
<keyword evidence="3" id="KW-1185">Reference proteome</keyword>
<dbReference type="GO" id="GO:0050660">
    <property type="term" value="F:flavin adenine dinucleotide binding"/>
    <property type="evidence" value="ECO:0007669"/>
    <property type="project" value="TreeGrafter"/>
</dbReference>
<dbReference type="OrthoDB" id="71672at2759"/>
<comment type="caution">
    <text evidence="2">The sequence shown here is derived from an EMBL/GenBank/DDBJ whole genome shotgun (WGS) entry which is preliminary data.</text>
</comment>
<dbReference type="InterPro" id="IPR037099">
    <property type="entry name" value="Fum_R/Succ_DH_flav-like_C_sf"/>
</dbReference>
<dbReference type="Proteomes" id="UP000838756">
    <property type="component" value="Unassembled WGS sequence"/>
</dbReference>
<evidence type="ECO:0000313" key="3">
    <source>
        <dbReference type="Proteomes" id="UP000838756"/>
    </source>
</evidence>
<dbReference type="InterPro" id="IPR030664">
    <property type="entry name" value="SdhA/FrdA/AprA"/>
</dbReference>
<dbReference type="Gene3D" id="1.20.58.100">
    <property type="entry name" value="Fumarate reductase/succinate dehydrogenase flavoprotein-like, C-terminal domain"/>
    <property type="match status" value="1"/>
</dbReference>
<proteinExistence type="predicted"/>
<dbReference type="SUPFAM" id="SSF46977">
    <property type="entry name" value="Succinate dehydrogenase/fumarate reductase flavoprotein C-terminal domain"/>
    <property type="match status" value="1"/>
</dbReference>
<accession>A0A8S4R035</accession>
<dbReference type="Pfam" id="PF02910">
    <property type="entry name" value="Succ_DH_flav_C"/>
    <property type="match status" value="1"/>
</dbReference>
<protein>
    <submittedName>
        <fullName evidence="2">Jg21309 protein</fullName>
    </submittedName>
</protein>
<evidence type="ECO:0000313" key="2">
    <source>
        <dbReference type="EMBL" id="CAH2227140.1"/>
    </source>
</evidence>
<evidence type="ECO:0000259" key="1">
    <source>
        <dbReference type="Pfam" id="PF02910"/>
    </source>
</evidence>
<dbReference type="AlphaFoldDB" id="A0A8S4R035"/>
<dbReference type="PANTHER" id="PTHR11632:SF51">
    <property type="entry name" value="SUCCINATE DEHYDROGENASE [UBIQUINONE] FLAVOPROTEIN SUBUNIT, MITOCHONDRIAL"/>
    <property type="match status" value="1"/>
</dbReference>
<feature type="domain" description="Fumarate reductase/succinate dehydrogenase flavoprotein-like C-terminal" evidence="1">
    <location>
        <begin position="5"/>
        <end position="49"/>
    </location>
</feature>
<dbReference type="GO" id="GO:0008177">
    <property type="term" value="F:succinate dehydrogenase (quinone) activity"/>
    <property type="evidence" value="ECO:0007669"/>
    <property type="project" value="TreeGrafter"/>
</dbReference>
<dbReference type="GO" id="GO:0009055">
    <property type="term" value="F:electron transfer activity"/>
    <property type="evidence" value="ECO:0007669"/>
    <property type="project" value="TreeGrafter"/>
</dbReference>
<gene>
    <name evidence="2" type="primary">jg21309</name>
    <name evidence="2" type="ORF">PAEG_LOCUS7669</name>
</gene>
<feature type="non-terminal residue" evidence="2">
    <location>
        <position position="58"/>
    </location>
</feature>
<organism evidence="2 3">
    <name type="scientific">Pararge aegeria aegeria</name>
    <dbReference type="NCBI Taxonomy" id="348720"/>
    <lineage>
        <taxon>Eukaryota</taxon>
        <taxon>Metazoa</taxon>
        <taxon>Ecdysozoa</taxon>
        <taxon>Arthropoda</taxon>
        <taxon>Hexapoda</taxon>
        <taxon>Insecta</taxon>
        <taxon>Pterygota</taxon>
        <taxon>Neoptera</taxon>
        <taxon>Endopterygota</taxon>
        <taxon>Lepidoptera</taxon>
        <taxon>Glossata</taxon>
        <taxon>Ditrysia</taxon>
        <taxon>Papilionoidea</taxon>
        <taxon>Nymphalidae</taxon>
        <taxon>Satyrinae</taxon>
        <taxon>Satyrini</taxon>
        <taxon>Parargina</taxon>
        <taxon>Pararge</taxon>
    </lineage>
</organism>
<reference evidence="2" key="1">
    <citation type="submission" date="2022-03" db="EMBL/GenBank/DDBJ databases">
        <authorList>
            <person name="Lindestad O."/>
        </authorList>
    </citation>
    <scope>NUCLEOTIDE SEQUENCE</scope>
</reference>
<dbReference type="EMBL" id="CAKXAJ010022540">
    <property type="protein sequence ID" value="CAH2227140.1"/>
    <property type="molecule type" value="Genomic_DNA"/>
</dbReference>